<feature type="region of interest" description="Disordered" evidence="1">
    <location>
        <begin position="121"/>
        <end position="158"/>
    </location>
</feature>
<protein>
    <submittedName>
        <fullName evidence="2">Uncharacterized protein</fullName>
    </submittedName>
</protein>
<evidence type="ECO:0000313" key="2">
    <source>
        <dbReference type="EMBL" id="KAF2278673.1"/>
    </source>
</evidence>
<dbReference type="GeneID" id="54547002"/>
<dbReference type="EMBL" id="ML986487">
    <property type="protein sequence ID" value="KAF2278673.1"/>
    <property type="molecule type" value="Genomic_DNA"/>
</dbReference>
<evidence type="ECO:0000256" key="1">
    <source>
        <dbReference type="SAM" id="MobiDB-lite"/>
    </source>
</evidence>
<dbReference type="AlphaFoldDB" id="A0A6A6JRD2"/>
<organism evidence="2 3">
    <name type="scientific">Westerdykella ornata</name>
    <dbReference type="NCBI Taxonomy" id="318751"/>
    <lineage>
        <taxon>Eukaryota</taxon>
        <taxon>Fungi</taxon>
        <taxon>Dikarya</taxon>
        <taxon>Ascomycota</taxon>
        <taxon>Pezizomycotina</taxon>
        <taxon>Dothideomycetes</taxon>
        <taxon>Pleosporomycetidae</taxon>
        <taxon>Pleosporales</taxon>
        <taxon>Sporormiaceae</taxon>
        <taxon>Westerdykella</taxon>
    </lineage>
</organism>
<accession>A0A6A6JRD2</accession>
<sequence length="158" mass="18063">MVADAVLRCTRSWCWWWCACVRSRLAPPGLPFAKSQPSYLILSHTSSIKQSRYGSLENLYHCHNRKPNSYSTQDHQPTNRPSKPQPIPLVPEVLELTADVNGECIIWIRAPQLHSQFFEQSVGETRSSHEPKVLGTKRRPNERTHDGFHTLSNSTTRS</sequence>
<feature type="compositionally biased region" description="Basic and acidic residues" evidence="1">
    <location>
        <begin position="139"/>
        <end position="148"/>
    </location>
</feature>
<reference evidence="2" key="1">
    <citation type="journal article" date="2020" name="Stud. Mycol.">
        <title>101 Dothideomycetes genomes: a test case for predicting lifestyles and emergence of pathogens.</title>
        <authorList>
            <person name="Haridas S."/>
            <person name="Albert R."/>
            <person name="Binder M."/>
            <person name="Bloem J."/>
            <person name="Labutti K."/>
            <person name="Salamov A."/>
            <person name="Andreopoulos B."/>
            <person name="Baker S."/>
            <person name="Barry K."/>
            <person name="Bills G."/>
            <person name="Bluhm B."/>
            <person name="Cannon C."/>
            <person name="Castanera R."/>
            <person name="Culley D."/>
            <person name="Daum C."/>
            <person name="Ezra D."/>
            <person name="Gonzalez J."/>
            <person name="Henrissat B."/>
            <person name="Kuo A."/>
            <person name="Liang C."/>
            <person name="Lipzen A."/>
            <person name="Lutzoni F."/>
            <person name="Magnuson J."/>
            <person name="Mondo S."/>
            <person name="Nolan M."/>
            <person name="Ohm R."/>
            <person name="Pangilinan J."/>
            <person name="Park H.-J."/>
            <person name="Ramirez L."/>
            <person name="Alfaro M."/>
            <person name="Sun H."/>
            <person name="Tritt A."/>
            <person name="Yoshinaga Y."/>
            <person name="Zwiers L.-H."/>
            <person name="Turgeon B."/>
            <person name="Goodwin S."/>
            <person name="Spatafora J."/>
            <person name="Crous P."/>
            <person name="Grigoriev I."/>
        </authorList>
    </citation>
    <scope>NUCLEOTIDE SEQUENCE</scope>
    <source>
        <strain evidence="2">CBS 379.55</strain>
    </source>
</reference>
<dbReference type="RefSeq" id="XP_033656212.1">
    <property type="nucleotide sequence ID" value="XM_033793827.1"/>
</dbReference>
<gene>
    <name evidence="2" type="ORF">EI97DRAFT_216504</name>
</gene>
<dbReference type="Proteomes" id="UP000800097">
    <property type="component" value="Unassembled WGS sequence"/>
</dbReference>
<feature type="region of interest" description="Disordered" evidence="1">
    <location>
        <begin position="67"/>
        <end position="87"/>
    </location>
</feature>
<feature type="compositionally biased region" description="Polar residues" evidence="1">
    <location>
        <begin position="67"/>
        <end position="82"/>
    </location>
</feature>
<keyword evidence="3" id="KW-1185">Reference proteome</keyword>
<name>A0A6A6JRD2_WESOR</name>
<proteinExistence type="predicted"/>
<evidence type="ECO:0000313" key="3">
    <source>
        <dbReference type="Proteomes" id="UP000800097"/>
    </source>
</evidence>